<organism evidence="1 2">
    <name type="scientific">Flavobacterium soyangense</name>
    <dbReference type="NCBI Taxonomy" id="2023265"/>
    <lineage>
        <taxon>Bacteria</taxon>
        <taxon>Pseudomonadati</taxon>
        <taxon>Bacteroidota</taxon>
        <taxon>Flavobacteriia</taxon>
        <taxon>Flavobacteriales</taxon>
        <taxon>Flavobacteriaceae</taxon>
        <taxon>Flavobacterium</taxon>
    </lineage>
</organism>
<dbReference type="InterPro" id="IPR055151">
    <property type="entry name" value="GH113"/>
</dbReference>
<dbReference type="Pfam" id="PF22612">
    <property type="entry name" value="GH113"/>
    <property type="match status" value="1"/>
</dbReference>
<dbReference type="Gene3D" id="3.20.20.80">
    <property type="entry name" value="Glycosidases"/>
    <property type="match status" value="1"/>
</dbReference>
<proteinExistence type="predicted"/>
<name>A0A930UFN5_9FLAO</name>
<keyword evidence="2" id="KW-1185">Reference proteome</keyword>
<dbReference type="RefSeq" id="WP_194312838.1">
    <property type="nucleotide sequence ID" value="NZ_JADHEC010000036.1"/>
</dbReference>
<dbReference type="InterPro" id="IPR017853">
    <property type="entry name" value="GH"/>
</dbReference>
<dbReference type="CDD" id="cd19608">
    <property type="entry name" value="GH113_mannanase-like"/>
    <property type="match status" value="1"/>
</dbReference>
<reference evidence="1" key="1">
    <citation type="submission" date="2020-11" db="EMBL/GenBank/DDBJ databases">
        <title>Genome of Flavobacterium soyangense.</title>
        <authorList>
            <person name="Liu Q."/>
            <person name="Xin Y.-H."/>
        </authorList>
    </citation>
    <scope>NUCLEOTIDE SEQUENCE</scope>
    <source>
        <strain evidence="1">CGMCC 1.13493</strain>
    </source>
</reference>
<protein>
    <submittedName>
        <fullName evidence="1">Glycoside hydrolase</fullName>
    </submittedName>
</protein>
<evidence type="ECO:0000313" key="2">
    <source>
        <dbReference type="Proteomes" id="UP000646211"/>
    </source>
</evidence>
<dbReference type="AlphaFoldDB" id="A0A930UFN5"/>
<evidence type="ECO:0000313" key="1">
    <source>
        <dbReference type="EMBL" id="MBF2709600.1"/>
    </source>
</evidence>
<accession>A0A930UFN5</accession>
<comment type="caution">
    <text evidence="1">The sequence shown here is derived from an EMBL/GenBank/DDBJ whole genome shotgun (WGS) entry which is preliminary data.</text>
</comment>
<sequence>MNLQIVYIGILFSIFSCNSNQDTIAQRPAIKEPVVANFDIKGVNYVATNSPINIDNIIPLANINCGWISQVPFAFCKLNSPTVRFDPVNSWWGESDLGITTTTNLAKSRGIKTMMKPQLWVMGSYTGVFTLSSESDWLIWENDYRNYILHFATLSETLGIEMFCIGTEMKLVVQNRPAFWNDLIDRVRKVYRGKLIYAANWDEYLQVPFWDKLDYIGIDAYFPVSNSITPTVDEVVTNWNAHINKINQLRNTFSKNVIFTEIGYKSVDKTTFEPWNPTSTNLNFQAQTNAYQGFFEAFANKSWFKGAFLWKWYPKNETSGGLGNEDYTPQNKPVEALIKKCF</sequence>
<dbReference type="SUPFAM" id="SSF51445">
    <property type="entry name" value="(Trans)glycosidases"/>
    <property type="match status" value="1"/>
</dbReference>
<dbReference type="EMBL" id="JADHEC010000036">
    <property type="protein sequence ID" value="MBF2709600.1"/>
    <property type="molecule type" value="Genomic_DNA"/>
</dbReference>
<dbReference type="GO" id="GO:0016787">
    <property type="term" value="F:hydrolase activity"/>
    <property type="evidence" value="ECO:0007669"/>
    <property type="project" value="UniProtKB-KW"/>
</dbReference>
<gene>
    <name evidence="1" type="ORF">IR213_13535</name>
</gene>
<keyword evidence="1" id="KW-0378">Hydrolase</keyword>
<dbReference type="Proteomes" id="UP000646211">
    <property type="component" value="Unassembled WGS sequence"/>
</dbReference>